<name>A0A8T0HNX2_CERPU</name>
<feature type="compositionally biased region" description="Pro residues" evidence="1">
    <location>
        <begin position="41"/>
        <end position="50"/>
    </location>
</feature>
<organism evidence="3 4">
    <name type="scientific">Ceratodon purpureus</name>
    <name type="common">Fire moss</name>
    <name type="synonym">Dicranum purpureum</name>
    <dbReference type="NCBI Taxonomy" id="3225"/>
    <lineage>
        <taxon>Eukaryota</taxon>
        <taxon>Viridiplantae</taxon>
        <taxon>Streptophyta</taxon>
        <taxon>Embryophyta</taxon>
        <taxon>Bryophyta</taxon>
        <taxon>Bryophytina</taxon>
        <taxon>Bryopsida</taxon>
        <taxon>Dicranidae</taxon>
        <taxon>Pseudoditrichales</taxon>
        <taxon>Ditrichaceae</taxon>
        <taxon>Ceratodon</taxon>
    </lineage>
</organism>
<sequence length="100" mass="10091">MSTHILRTLVIGCLASPFPTSKLPAPSSPSSRPSAPLLRALPPPASPSPPASTFKLCLVVDSCVAFPALPLPIAQAVASALLVVLAVALAVGELPTLNSM</sequence>
<proteinExistence type="predicted"/>
<feature type="compositionally biased region" description="Low complexity" evidence="1">
    <location>
        <begin position="23"/>
        <end position="40"/>
    </location>
</feature>
<protein>
    <submittedName>
        <fullName evidence="3">Uncharacterized protein</fullName>
    </submittedName>
</protein>
<dbReference type="Proteomes" id="UP000822688">
    <property type="component" value="Chromosome V"/>
</dbReference>
<evidence type="ECO:0000313" key="3">
    <source>
        <dbReference type="EMBL" id="KAG0572491.1"/>
    </source>
</evidence>
<feature type="region of interest" description="Disordered" evidence="1">
    <location>
        <begin position="17"/>
        <end position="51"/>
    </location>
</feature>
<dbReference type="AlphaFoldDB" id="A0A8T0HNX2"/>
<dbReference type="EMBL" id="CM026426">
    <property type="protein sequence ID" value="KAG0572491.1"/>
    <property type="molecule type" value="Genomic_DNA"/>
</dbReference>
<comment type="caution">
    <text evidence="3">The sequence shown here is derived from an EMBL/GenBank/DDBJ whole genome shotgun (WGS) entry which is preliminary data.</text>
</comment>
<keyword evidence="2" id="KW-0732">Signal</keyword>
<feature type="chain" id="PRO_5035825306" evidence="2">
    <location>
        <begin position="16"/>
        <end position="100"/>
    </location>
</feature>
<evidence type="ECO:0000256" key="1">
    <source>
        <dbReference type="SAM" id="MobiDB-lite"/>
    </source>
</evidence>
<evidence type="ECO:0000256" key="2">
    <source>
        <dbReference type="SAM" id="SignalP"/>
    </source>
</evidence>
<reference evidence="3" key="1">
    <citation type="submission" date="2020-06" db="EMBL/GenBank/DDBJ databases">
        <title>WGS assembly of Ceratodon purpureus strain R40.</title>
        <authorList>
            <person name="Carey S.B."/>
            <person name="Jenkins J."/>
            <person name="Shu S."/>
            <person name="Lovell J.T."/>
            <person name="Sreedasyam A."/>
            <person name="Maumus F."/>
            <person name="Tiley G.P."/>
            <person name="Fernandez-Pozo N."/>
            <person name="Barry K."/>
            <person name="Chen C."/>
            <person name="Wang M."/>
            <person name="Lipzen A."/>
            <person name="Daum C."/>
            <person name="Saski C.A."/>
            <person name="Payton A.C."/>
            <person name="Mcbreen J.C."/>
            <person name="Conrad R.E."/>
            <person name="Kollar L.M."/>
            <person name="Olsson S."/>
            <person name="Huttunen S."/>
            <person name="Landis J.B."/>
            <person name="Wickett N.J."/>
            <person name="Johnson M.G."/>
            <person name="Rensing S.A."/>
            <person name="Grimwood J."/>
            <person name="Schmutz J."/>
            <person name="Mcdaniel S.F."/>
        </authorList>
    </citation>
    <scope>NUCLEOTIDE SEQUENCE</scope>
    <source>
        <strain evidence="3">R40</strain>
    </source>
</reference>
<feature type="signal peptide" evidence="2">
    <location>
        <begin position="1"/>
        <end position="15"/>
    </location>
</feature>
<evidence type="ECO:0000313" key="4">
    <source>
        <dbReference type="Proteomes" id="UP000822688"/>
    </source>
</evidence>
<accession>A0A8T0HNX2</accession>
<gene>
    <name evidence="3" type="ORF">KC19_VG099700</name>
</gene>
<keyword evidence="4" id="KW-1185">Reference proteome</keyword>